<dbReference type="HOGENOM" id="CLU_003041_28_3_1"/>
<accession>E0VYU8</accession>
<keyword evidence="5 7" id="KW-0067">ATP-binding</keyword>
<dbReference type="InParanoid" id="E0VYU8"/>
<dbReference type="STRING" id="121224.E0VYU8"/>
<keyword evidence="4 7" id="KW-0347">Helicase</keyword>
<dbReference type="Pfam" id="PF00271">
    <property type="entry name" value="Helicase_C"/>
    <property type="match status" value="1"/>
</dbReference>
<dbReference type="RefSeq" id="XP_002431292.1">
    <property type="nucleotide sequence ID" value="XM_002431247.1"/>
</dbReference>
<dbReference type="CTD" id="8233277"/>
<dbReference type="PROSITE" id="PS51192">
    <property type="entry name" value="HELICASE_ATP_BIND_1"/>
    <property type="match status" value="1"/>
</dbReference>
<evidence type="ECO:0000256" key="6">
    <source>
        <dbReference type="PROSITE-ProRule" id="PRU00552"/>
    </source>
</evidence>
<proteinExistence type="inferred from homology"/>
<dbReference type="GO" id="GO:0005524">
    <property type="term" value="F:ATP binding"/>
    <property type="evidence" value="ECO:0007669"/>
    <property type="project" value="UniProtKB-KW"/>
</dbReference>
<dbReference type="Gene3D" id="3.40.50.300">
    <property type="entry name" value="P-loop containing nucleotide triphosphate hydrolases"/>
    <property type="match status" value="2"/>
</dbReference>
<dbReference type="AlphaFoldDB" id="E0VYU8"/>
<dbReference type="Pfam" id="PF00270">
    <property type="entry name" value="DEAD"/>
    <property type="match status" value="1"/>
</dbReference>
<reference evidence="13" key="3">
    <citation type="submission" date="2020-05" db="UniProtKB">
        <authorList>
            <consortium name="EnsemblMetazoa"/>
        </authorList>
    </citation>
    <scope>IDENTIFICATION</scope>
    <source>
        <strain evidence="13">USDA</strain>
    </source>
</reference>
<evidence type="ECO:0000256" key="2">
    <source>
        <dbReference type="ARBA" id="ARBA00022741"/>
    </source>
</evidence>
<keyword evidence="14" id="KW-1185">Reference proteome</keyword>
<evidence type="ECO:0000256" key="8">
    <source>
        <dbReference type="SAM" id="MobiDB-lite"/>
    </source>
</evidence>
<dbReference type="GO" id="GO:0003724">
    <property type="term" value="F:RNA helicase activity"/>
    <property type="evidence" value="ECO:0007669"/>
    <property type="project" value="UniProtKB-EC"/>
</dbReference>
<organism>
    <name type="scientific">Pediculus humanus subsp. corporis</name>
    <name type="common">Body louse</name>
    <dbReference type="NCBI Taxonomy" id="121224"/>
    <lineage>
        <taxon>Eukaryota</taxon>
        <taxon>Metazoa</taxon>
        <taxon>Ecdysozoa</taxon>
        <taxon>Arthropoda</taxon>
        <taxon>Hexapoda</taxon>
        <taxon>Insecta</taxon>
        <taxon>Pterygota</taxon>
        <taxon>Neoptera</taxon>
        <taxon>Paraneoptera</taxon>
        <taxon>Psocodea</taxon>
        <taxon>Troctomorpha</taxon>
        <taxon>Phthiraptera</taxon>
        <taxon>Anoplura</taxon>
        <taxon>Pediculidae</taxon>
        <taxon>Pediculus</taxon>
    </lineage>
</organism>
<evidence type="ECO:0000256" key="1">
    <source>
        <dbReference type="ARBA" id="ARBA00012552"/>
    </source>
</evidence>
<dbReference type="InterPro" id="IPR000629">
    <property type="entry name" value="RNA-helicase_DEAD-box_CS"/>
</dbReference>
<dbReference type="KEGG" id="phu:Phum_PHUM519450"/>
<evidence type="ECO:0000256" key="7">
    <source>
        <dbReference type="RuleBase" id="RU000492"/>
    </source>
</evidence>
<dbReference type="GeneID" id="8233277"/>
<evidence type="ECO:0000256" key="5">
    <source>
        <dbReference type="ARBA" id="ARBA00022840"/>
    </source>
</evidence>
<feature type="domain" description="Helicase ATP-binding" evidence="9">
    <location>
        <begin position="56"/>
        <end position="226"/>
    </location>
</feature>
<evidence type="ECO:0000259" key="9">
    <source>
        <dbReference type="PROSITE" id="PS51192"/>
    </source>
</evidence>
<reference evidence="12" key="1">
    <citation type="submission" date="2007-04" db="EMBL/GenBank/DDBJ databases">
        <title>Annotation of Pediculus humanus corporis strain USDA.</title>
        <authorList>
            <person name="Kirkness E."/>
            <person name="Hannick L."/>
            <person name="Hass B."/>
            <person name="Bruggner R."/>
            <person name="Lawson D."/>
            <person name="Bidwell S."/>
            <person name="Joardar V."/>
            <person name="Caler E."/>
            <person name="Walenz B."/>
            <person name="Inman J."/>
            <person name="Schobel S."/>
            <person name="Galinsky K."/>
            <person name="Amedeo P."/>
            <person name="Strausberg R."/>
        </authorList>
    </citation>
    <scope>NUCLEOTIDE SEQUENCE</scope>
    <source>
        <strain evidence="12">USDA</strain>
    </source>
</reference>
<dbReference type="EC" id="3.6.4.13" evidence="1"/>
<dbReference type="GO" id="GO:0010468">
    <property type="term" value="P:regulation of gene expression"/>
    <property type="evidence" value="ECO:0007669"/>
    <property type="project" value="UniProtKB-ARBA"/>
</dbReference>
<dbReference type="SMART" id="SM00487">
    <property type="entry name" value="DEXDc"/>
    <property type="match status" value="1"/>
</dbReference>
<dbReference type="InterPro" id="IPR011545">
    <property type="entry name" value="DEAD/DEAH_box_helicase_dom"/>
</dbReference>
<dbReference type="PANTHER" id="PTHR47958">
    <property type="entry name" value="ATP-DEPENDENT RNA HELICASE DBP3"/>
    <property type="match status" value="1"/>
</dbReference>
<dbReference type="OrthoDB" id="434041at2759"/>
<dbReference type="InterPro" id="IPR014001">
    <property type="entry name" value="Helicase_ATP-bd"/>
</dbReference>
<dbReference type="eggNOG" id="KOG4284">
    <property type="taxonomic scope" value="Eukaryota"/>
</dbReference>
<feature type="domain" description="Helicase C-terminal" evidence="10">
    <location>
        <begin position="259"/>
        <end position="407"/>
    </location>
</feature>
<keyword evidence="3 7" id="KW-0378">Hydrolase</keyword>
<dbReference type="InterPro" id="IPR014014">
    <property type="entry name" value="RNA_helicase_DEAD_Q_motif"/>
</dbReference>
<protein>
    <recommendedName>
        <fullName evidence="1">RNA helicase</fullName>
        <ecNumber evidence="1">3.6.4.13</ecNumber>
    </recommendedName>
</protein>
<dbReference type="EnsemblMetazoa" id="PHUM519450-RA">
    <property type="protein sequence ID" value="PHUM519450-PA"/>
    <property type="gene ID" value="PHUM519450"/>
</dbReference>
<dbReference type="InterPro" id="IPR001650">
    <property type="entry name" value="Helicase_C-like"/>
</dbReference>
<evidence type="ECO:0000259" key="10">
    <source>
        <dbReference type="PROSITE" id="PS51194"/>
    </source>
</evidence>
<dbReference type="OMA" id="HATHEFH"/>
<reference evidence="12" key="2">
    <citation type="submission" date="2007-04" db="EMBL/GenBank/DDBJ databases">
        <title>The genome of the human body louse.</title>
        <authorList>
            <consortium name="The Human Body Louse Genome Consortium"/>
            <person name="Kirkness E."/>
            <person name="Walenz B."/>
            <person name="Hass B."/>
            <person name="Bruggner R."/>
            <person name="Strausberg R."/>
        </authorList>
    </citation>
    <scope>NUCLEOTIDE SEQUENCE</scope>
    <source>
        <strain evidence="12">USDA</strain>
    </source>
</reference>
<feature type="compositionally biased region" description="Basic and acidic residues" evidence="8">
    <location>
        <begin position="442"/>
        <end position="462"/>
    </location>
</feature>
<dbReference type="PROSITE" id="PS51195">
    <property type="entry name" value="Q_MOTIF"/>
    <property type="match status" value="1"/>
</dbReference>
<dbReference type="PROSITE" id="PS51194">
    <property type="entry name" value="HELICASE_CTER"/>
    <property type="match status" value="1"/>
</dbReference>
<dbReference type="CDD" id="cd17943">
    <property type="entry name" value="DEADc_DDX20"/>
    <property type="match status" value="1"/>
</dbReference>
<dbReference type="GO" id="GO:0003676">
    <property type="term" value="F:nucleic acid binding"/>
    <property type="evidence" value="ECO:0007669"/>
    <property type="project" value="InterPro"/>
</dbReference>
<sequence length="591" mass="67249">MSERIIAHSLNEKPRTDDVILDDEIYFKDLLLSDLTFKGLESCGFRKPSPVQRKAIPLGRCGFDLIVQAKSGTGKTCVFTIVALEMMDSDSDNLQVLILSPTREISVQIKDVISAIGKNFKNLKVSAFIGGMPLVTDKKNIKKCQIAVGAPGRVKHLIEEGSMKVDSIRLFVLDEADKLMEESFRNDISFIYLQLPKEKQMIATSATFPPALNEFVTRFMISPIRISVGDVFLKGIRQFVSIIPHHLNLLNKIQNKVSEVVRILDKVSFKQCLIFSNYQSRAESLCTQLKQKGWETVCISGSQSQTSRLKTIECLKEFRCRILVSTDLTSRGIDAENVNLIINLDLPYDGSTYMHRIGRAGRFGTQGVAVTIVQNGSECQEFQKMLYQIGGRNFSVFIFPKEGDDVLENLNKAKDKNFKKLESLEGEYKFISLNKKIFEETTKKGDGGRSENLKEDKNETQTETKMSNSNEDVSNLINFCFKTFLVVDDKPKLRNINELKESKEKYLAQEKDKEMRNDTEDVVVKNVSQDHVDLFHSCYLSNWKKYEKDLEMSMKILTTRILSSREHAETETKTSPRKMIKKSMISSIMMN</sequence>
<name>E0VYU8_PEDHC</name>
<dbReference type="InterPro" id="IPR027417">
    <property type="entry name" value="P-loop_NTPase"/>
</dbReference>
<evidence type="ECO:0000256" key="3">
    <source>
        <dbReference type="ARBA" id="ARBA00022801"/>
    </source>
</evidence>
<dbReference type="EMBL" id="DS235848">
    <property type="protein sequence ID" value="EEB18554.1"/>
    <property type="molecule type" value="Genomic_DNA"/>
</dbReference>
<evidence type="ECO:0000259" key="11">
    <source>
        <dbReference type="PROSITE" id="PS51195"/>
    </source>
</evidence>
<dbReference type="GO" id="GO:0016787">
    <property type="term" value="F:hydrolase activity"/>
    <property type="evidence" value="ECO:0007669"/>
    <property type="project" value="UniProtKB-KW"/>
</dbReference>
<feature type="short sequence motif" description="Q motif" evidence="6">
    <location>
        <begin position="25"/>
        <end position="53"/>
    </location>
</feature>
<evidence type="ECO:0000256" key="4">
    <source>
        <dbReference type="ARBA" id="ARBA00022806"/>
    </source>
</evidence>
<dbReference type="CDD" id="cd18787">
    <property type="entry name" value="SF2_C_DEAD"/>
    <property type="match status" value="1"/>
</dbReference>
<gene>
    <name evidence="13" type="primary">8233277</name>
    <name evidence="12" type="ORF">Phum_PHUM519450</name>
</gene>
<dbReference type="VEuPathDB" id="VectorBase:PHUM519450"/>
<keyword evidence="2 7" id="KW-0547">Nucleotide-binding</keyword>
<feature type="region of interest" description="Disordered" evidence="8">
    <location>
        <begin position="442"/>
        <end position="468"/>
    </location>
</feature>
<dbReference type="Proteomes" id="UP000009046">
    <property type="component" value="Unassembled WGS sequence"/>
</dbReference>
<feature type="domain" description="DEAD-box RNA helicase Q" evidence="11">
    <location>
        <begin position="25"/>
        <end position="53"/>
    </location>
</feature>
<dbReference type="EMBL" id="AAZO01006309">
    <property type="status" value="NOT_ANNOTATED_CDS"/>
    <property type="molecule type" value="Genomic_DNA"/>
</dbReference>
<evidence type="ECO:0000313" key="13">
    <source>
        <dbReference type="EnsemblMetazoa" id="PHUM519450-PA"/>
    </source>
</evidence>
<dbReference type="FunCoup" id="E0VYU8">
    <property type="interactions" value="14"/>
</dbReference>
<evidence type="ECO:0000313" key="14">
    <source>
        <dbReference type="Proteomes" id="UP000009046"/>
    </source>
</evidence>
<dbReference type="PROSITE" id="PS00039">
    <property type="entry name" value="DEAD_ATP_HELICASE"/>
    <property type="match status" value="1"/>
</dbReference>
<comment type="similarity">
    <text evidence="7">Belongs to the DEAD box helicase family.</text>
</comment>
<evidence type="ECO:0000313" key="12">
    <source>
        <dbReference type="EMBL" id="EEB18554.1"/>
    </source>
</evidence>
<dbReference type="SMART" id="SM00490">
    <property type="entry name" value="HELICc"/>
    <property type="match status" value="1"/>
</dbReference>
<dbReference type="SUPFAM" id="SSF52540">
    <property type="entry name" value="P-loop containing nucleoside triphosphate hydrolases"/>
    <property type="match status" value="1"/>
</dbReference>